<dbReference type="EMBL" id="JAOCAE010000006">
    <property type="protein sequence ID" value="MDH1236519.1"/>
    <property type="molecule type" value="Genomic_DNA"/>
</dbReference>
<name>A0AA42TGD5_STUST</name>
<dbReference type="Proteomes" id="UP001158500">
    <property type="component" value="Unassembled WGS sequence"/>
</dbReference>
<evidence type="ECO:0000313" key="2">
    <source>
        <dbReference type="Proteomes" id="UP001158500"/>
    </source>
</evidence>
<proteinExistence type="predicted"/>
<comment type="caution">
    <text evidence="1">The sequence shown here is derived from an EMBL/GenBank/DDBJ whole genome shotgun (WGS) entry which is preliminary data.</text>
</comment>
<protein>
    <submittedName>
        <fullName evidence="1">Uncharacterized protein</fullName>
    </submittedName>
</protein>
<sequence>MRSTFPIGTVYYGRQLYARYEGKRIKELPDGAYIYEIWFSYTGWYTADFCPCLVDDVPPEIRAMHLLLG</sequence>
<dbReference type="AlphaFoldDB" id="A0AA42TGD5"/>
<reference evidence="1" key="1">
    <citation type="submission" date="2022-09" db="EMBL/GenBank/DDBJ databases">
        <title>Intensive care unit water sources are persistently colonized with multi-drug resistant bacteria and are the site of extensive horizontal gene transfer of antibiotic resistance genes.</title>
        <authorList>
            <person name="Diorio-Toth L."/>
        </authorList>
    </citation>
    <scope>NUCLEOTIDE SEQUENCE</scope>
    <source>
        <strain evidence="1">GD03947</strain>
    </source>
</reference>
<accession>A0AA42TGD5</accession>
<organism evidence="1 2">
    <name type="scientific">Stutzerimonas stutzeri</name>
    <name type="common">Pseudomonas stutzeri</name>
    <dbReference type="NCBI Taxonomy" id="316"/>
    <lineage>
        <taxon>Bacteria</taxon>
        <taxon>Pseudomonadati</taxon>
        <taxon>Pseudomonadota</taxon>
        <taxon>Gammaproteobacteria</taxon>
        <taxon>Pseudomonadales</taxon>
        <taxon>Pseudomonadaceae</taxon>
        <taxon>Stutzerimonas</taxon>
    </lineage>
</organism>
<dbReference type="RefSeq" id="WP_279641431.1">
    <property type="nucleotide sequence ID" value="NZ_JAOCAE010000006.1"/>
</dbReference>
<evidence type="ECO:0000313" key="1">
    <source>
        <dbReference type="EMBL" id="MDH1236519.1"/>
    </source>
</evidence>
<gene>
    <name evidence="1" type="ORF">N5C32_10760</name>
</gene>